<feature type="domain" description="RRM" evidence="10">
    <location>
        <begin position="231"/>
        <end position="313"/>
    </location>
</feature>
<dbReference type="InterPro" id="IPR012677">
    <property type="entry name" value="Nucleotide-bd_a/b_plait_sf"/>
</dbReference>
<evidence type="ECO:0000256" key="2">
    <source>
        <dbReference type="ARBA" id="ARBA00022664"/>
    </source>
</evidence>
<evidence type="ECO:0000256" key="3">
    <source>
        <dbReference type="ARBA" id="ARBA00022737"/>
    </source>
</evidence>
<dbReference type="Proteomes" id="UP000244722">
    <property type="component" value="Unassembled WGS sequence"/>
</dbReference>
<protein>
    <recommendedName>
        <fullName evidence="8">Splicing factor U2AF subunit</fullName>
    </recommendedName>
    <alternativeName>
        <fullName evidence="8">U2 snRNP auxiliary factor large subunit</fullName>
    </alternativeName>
</protein>
<sequence>MNGDSYSSRGGVFLEFPDRHGYGRDYHGTDHRRERDRDSRGDRDRGERDRERAGRRDRSRSPHRGRSRRDDYFETDRTDRYRERDRDTDRYAGRDRDYERERRRGGGGDRRGERNPRYDEPRGGRSAAAADAFPVRKRSATPPVKKREPTPDLTDVTPINERKRRMTMWDIKPQGYENVTAEQAKLSGMFPLPGAPRQAPMDPTRLHAFMTQPSNVATASTLKPTNSRQAKRLLMSNISPGTDEESLLQFFNQTLSSLNVTTGGPDPITSVQLSGNKTLGLLEFKNTNDATVCLALSGVEFNGSNIEIKRPRDYIVPIVSEDHRHQEPGVISSDVPDTPNKILISEIPEYLQDEQVIELLKSFGDLKAFVLVKDVTDETSKGIAFCEYLDPGTTEIAVEGLNAMEIADNTLRVRRASIGMKQAAGVEMGVNAMAMMAGTTSVDLEASRVLQLLNMVTADELLDPEEYDEICEDIRDECQKFGSLVDMKVPRPSGGSRQAAGVGKIFVRFETQESASNALCSLAGRKFADRTVVCTYFSEENYEVGAF</sequence>
<evidence type="ECO:0000256" key="9">
    <source>
        <dbReference type="SAM" id="MobiDB-lite"/>
    </source>
</evidence>
<dbReference type="NCBIfam" id="TIGR01642">
    <property type="entry name" value="U2AF_lg"/>
    <property type="match status" value="1"/>
</dbReference>
<dbReference type="InterPro" id="IPR003954">
    <property type="entry name" value="RRM_euk-type"/>
</dbReference>
<feature type="compositionally biased region" description="Basic and acidic residues" evidence="9">
    <location>
        <begin position="16"/>
        <end position="60"/>
    </location>
</feature>
<evidence type="ECO:0000256" key="8">
    <source>
        <dbReference type="RuleBase" id="RU364135"/>
    </source>
</evidence>
<dbReference type="Pfam" id="PF00076">
    <property type="entry name" value="RRM_1"/>
    <property type="match status" value="2"/>
</dbReference>
<reference evidence="11 12" key="1">
    <citation type="submission" date="2017-04" db="EMBL/GenBank/DDBJ databases">
        <title>Draft genome sequence of Tuber borchii Vittad., a whitish edible truffle.</title>
        <authorList>
            <consortium name="DOE Joint Genome Institute"/>
            <person name="Murat C."/>
            <person name="Kuo A."/>
            <person name="Barry K.W."/>
            <person name="Clum A."/>
            <person name="Dockter R.B."/>
            <person name="Fauchery L."/>
            <person name="Iotti M."/>
            <person name="Kohler A."/>
            <person name="Labutti K."/>
            <person name="Lindquist E.A."/>
            <person name="Lipzen A."/>
            <person name="Ohm R.A."/>
            <person name="Wang M."/>
            <person name="Grigoriev I.V."/>
            <person name="Zambonelli A."/>
            <person name="Martin F.M."/>
        </authorList>
    </citation>
    <scope>NUCLEOTIDE SEQUENCE [LARGE SCALE GENOMIC DNA]</scope>
    <source>
        <strain evidence="11 12">Tbo3840</strain>
    </source>
</reference>
<dbReference type="GO" id="GO:0008380">
    <property type="term" value="P:RNA splicing"/>
    <property type="evidence" value="ECO:0007669"/>
    <property type="project" value="UniProtKB-KW"/>
</dbReference>
<dbReference type="AlphaFoldDB" id="A0A2T6ZQZ4"/>
<evidence type="ECO:0000256" key="5">
    <source>
        <dbReference type="ARBA" id="ARBA00023187"/>
    </source>
</evidence>
<dbReference type="GO" id="GO:0006397">
    <property type="term" value="P:mRNA processing"/>
    <property type="evidence" value="ECO:0007669"/>
    <property type="project" value="UniProtKB-KW"/>
</dbReference>
<dbReference type="PANTHER" id="PTHR23139">
    <property type="entry name" value="RNA-BINDING PROTEIN"/>
    <property type="match status" value="1"/>
</dbReference>
<keyword evidence="6 8" id="KW-0539">Nucleus</keyword>
<comment type="function">
    <text evidence="8">Necessary for the splicing of pre-mRNA.</text>
</comment>
<feature type="domain" description="RRM" evidence="10">
    <location>
        <begin position="340"/>
        <end position="418"/>
    </location>
</feature>
<dbReference type="Gene3D" id="3.30.70.330">
    <property type="match status" value="3"/>
</dbReference>
<dbReference type="GO" id="GO:0005634">
    <property type="term" value="C:nucleus"/>
    <property type="evidence" value="ECO:0007669"/>
    <property type="project" value="UniProtKB-SubCell"/>
</dbReference>
<dbReference type="PROSITE" id="PS50102">
    <property type="entry name" value="RRM"/>
    <property type="match status" value="3"/>
</dbReference>
<dbReference type="CDD" id="cd12231">
    <property type="entry name" value="RRM2_U2AF65"/>
    <property type="match status" value="1"/>
</dbReference>
<dbReference type="STRING" id="42251.A0A2T6ZQZ4"/>
<keyword evidence="3" id="KW-0677">Repeat</keyword>
<feature type="compositionally biased region" description="Basic and acidic residues" evidence="9">
    <location>
        <begin position="68"/>
        <end position="123"/>
    </location>
</feature>
<comment type="subcellular location">
    <subcellularLocation>
        <location evidence="1 8">Nucleus</location>
    </subcellularLocation>
</comment>
<evidence type="ECO:0000259" key="10">
    <source>
        <dbReference type="PROSITE" id="PS50102"/>
    </source>
</evidence>
<keyword evidence="5 8" id="KW-0508">mRNA splicing</keyword>
<keyword evidence="12" id="KW-1185">Reference proteome</keyword>
<dbReference type="EMBL" id="NESQ01000136">
    <property type="protein sequence ID" value="PUU77909.1"/>
    <property type="molecule type" value="Genomic_DNA"/>
</dbReference>
<evidence type="ECO:0000256" key="4">
    <source>
        <dbReference type="ARBA" id="ARBA00022884"/>
    </source>
</evidence>
<proteinExistence type="inferred from homology"/>
<accession>A0A2T6ZQZ4</accession>
<dbReference type="GO" id="GO:0003723">
    <property type="term" value="F:RNA binding"/>
    <property type="evidence" value="ECO:0007669"/>
    <property type="project" value="UniProtKB-UniRule"/>
</dbReference>
<feature type="region of interest" description="Disordered" evidence="9">
    <location>
        <begin position="1"/>
        <end position="159"/>
    </location>
</feature>
<keyword evidence="4 7" id="KW-0694">RNA-binding</keyword>
<name>A0A2T6ZQZ4_TUBBO</name>
<dbReference type="InterPro" id="IPR006529">
    <property type="entry name" value="U2AF_lg"/>
</dbReference>
<comment type="similarity">
    <text evidence="8">Belongs to the splicing factor SR family.</text>
</comment>
<feature type="domain" description="RRM" evidence="10">
    <location>
        <begin position="448"/>
        <end position="539"/>
    </location>
</feature>
<evidence type="ECO:0000313" key="11">
    <source>
        <dbReference type="EMBL" id="PUU77909.1"/>
    </source>
</evidence>
<dbReference type="InterPro" id="IPR035979">
    <property type="entry name" value="RBD_domain_sf"/>
</dbReference>
<dbReference type="FunFam" id="3.30.70.330:FF:000097">
    <property type="entry name" value="U2 snRNP auxiliary factor large subunit"/>
    <property type="match status" value="1"/>
</dbReference>
<evidence type="ECO:0000256" key="1">
    <source>
        <dbReference type="ARBA" id="ARBA00004123"/>
    </source>
</evidence>
<gene>
    <name evidence="11" type="ORF">B9Z19DRAFT_1049459</name>
</gene>
<dbReference type="SMART" id="SM00361">
    <property type="entry name" value="RRM_1"/>
    <property type="match status" value="1"/>
</dbReference>
<organism evidence="11 12">
    <name type="scientific">Tuber borchii</name>
    <name type="common">White truffle</name>
    <dbReference type="NCBI Taxonomy" id="42251"/>
    <lineage>
        <taxon>Eukaryota</taxon>
        <taxon>Fungi</taxon>
        <taxon>Dikarya</taxon>
        <taxon>Ascomycota</taxon>
        <taxon>Pezizomycotina</taxon>
        <taxon>Pezizomycetes</taxon>
        <taxon>Pezizales</taxon>
        <taxon>Tuberaceae</taxon>
        <taxon>Tuber</taxon>
    </lineage>
</organism>
<keyword evidence="2 8" id="KW-0507">mRNA processing</keyword>
<dbReference type="OrthoDB" id="10266058at2759"/>
<dbReference type="InterPro" id="IPR000504">
    <property type="entry name" value="RRM_dom"/>
</dbReference>
<evidence type="ECO:0000256" key="6">
    <source>
        <dbReference type="ARBA" id="ARBA00023242"/>
    </source>
</evidence>
<evidence type="ECO:0000256" key="7">
    <source>
        <dbReference type="PROSITE-ProRule" id="PRU00176"/>
    </source>
</evidence>
<dbReference type="CDD" id="cd12232">
    <property type="entry name" value="RRM3_U2AF65"/>
    <property type="match status" value="1"/>
</dbReference>
<dbReference type="SUPFAM" id="SSF54928">
    <property type="entry name" value="RNA-binding domain, RBD"/>
    <property type="match status" value="2"/>
</dbReference>
<comment type="caution">
    <text evidence="11">The sequence shown here is derived from an EMBL/GenBank/DDBJ whole genome shotgun (WGS) entry which is preliminary data.</text>
</comment>
<dbReference type="SMART" id="SM00360">
    <property type="entry name" value="RRM"/>
    <property type="match status" value="3"/>
</dbReference>
<evidence type="ECO:0000313" key="12">
    <source>
        <dbReference type="Proteomes" id="UP000244722"/>
    </source>
</evidence>